<reference evidence="3 4" key="1">
    <citation type="submission" date="2018-06" db="EMBL/GenBank/DDBJ databases">
        <authorList>
            <consortium name="Pathogen Informatics"/>
            <person name="Doyle S."/>
        </authorList>
    </citation>
    <scope>NUCLEOTIDE SEQUENCE [LARGE SCALE GENOMIC DNA]</scope>
    <source>
        <strain evidence="3 4">NCTC8849</strain>
    </source>
</reference>
<dbReference type="SUPFAM" id="SSF53474">
    <property type="entry name" value="alpha/beta-Hydrolases"/>
    <property type="match status" value="1"/>
</dbReference>
<dbReference type="Gene3D" id="3.40.50.1820">
    <property type="entry name" value="alpha/beta hydrolase"/>
    <property type="match status" value="1"/>
</dbReference>
<feature type="domain" description="Dienelactone hydrolase" evidence="2">
    <location>
        <begin position="2"/>
        <end position="88"/>
    </location>
</feature>
<dbReference type="PANTHER" id="PTHR46623">
    <property type="entry name" value="CARBOXYMETHYLENEBUTENOLIDASE-RELATED"/>
    <property type="match status" value="1"/>
</dbReference>
<evidence type="ECO:0000313" key="4">
    <source>
        <dbReference type="Proteomes" id="UP000254799"/>
    </source>
</evidence>
<feature type="region of interest" description="Disordered" evidence="1">
    <location>
        <begin position="96"/>
        <end position="118"/>
    </location>
</feature>
<protein>
    <submittedName>
        <fullName evidence="3">Putative dienelactone hydrolase</fullName>
    </submittedName>
</protein>
<dbReference type="Pfam" id="PF01738">
    <property type="entry name" value="DLH"/>
    <property type="match status" value="1"/>
</dbReference>
<gene>
    <name evidence="3" type="primary">ysgA_1</name>
    <name evidence="3" type="ORF">NCTC8849_00244</name>
</gene>
<dbReference type="PANTHER" id="PTHR46623:SF6">
    <property type="entry name" value="ALPHA_BETA-HYDROLASES SUPERFAMILY PROTEIN"/>
    <property type="match status" value="1"/>
</dbReference>
<feature type="compositionally biased region" description="Basic residues" evidence="1">
    <location>
        <begin position="103"/>
        <end position="118"/>
    </location>
</feature>
<dbReference type="InterPro" id="IPR051049">
    <property type="entry name" value="Dienelactone_hydrolase-like"/>
</dbReference>
<evidence type="ECO:0000256" key="1">
    <source>
        <dbReference type="SAM" id="MobiDB-lite"/>
    </source>
</evidence>
<dbReference type="Proteomes" id="UP000254799">
    <property type="component" value="Unassembled WGS sequence"/>
</dbReference>
<evidence type="ECO:0000259" key="2">
    <source>
        <dbReference type="Pfam" id="PF01738"/>
    </source>
</evidence>
<dbReference type="InterPro" id="IPR002925">
    <property type="entry name" value="Dienelactn_hydro"/>
</dbReference>
<proteinExistence type="predicted"/>
<accession>A0A377WEZ3</accession>
<dbReference type="InterPro" id="IPR029058">
    <property type="entry name" value="AB_hydrolase_fold"/>
</dbReference>
<keyword evidence="3" id="KW-0378">Hydrolase</keyword>
<organism evidence="3 4">
    <name type="scientific">Klebsiella pneumoniae</name>
    <dbReference type="NCBI Taxonomy" id="573"/>
    <lineage>
        <taxon>Bacteria</taxon>
        <taxon>Pseudomonadati</taxon>
        <taxon>Pseudomonadota</taxon>
        <taxon>Gammaproteobacteria</taxon>
        <taxon>Enterobacterales</taxon>
        <taxon>Enterobacteriaceae</taxon>
        <taxon>Klebsiella/Raoultella group</taxon>
        <taxon>Klebsiella</taxon>
        <taxon>Klebsiella pneumoniae complex</taxon>
    </lineage>
</organism>
<evidence type="ECO:0000313" key="3">
    <source>
        <dbReference type="EMBL" id="STT51748.1"/>
    </source>
</evidence>
<dbReference type="EMBL" id="UGLC01000002">
    <property type="protein sequence ID" value="STT51748.1"/>
    <property type="molecule type" value="Genomic_DNA"/>
</dbReference>
<name>A0A377WEZ3_KLEPN</name>
<dbReference type="AlphaFoldDB" id="A0A377WEZ3"/>
<sequence length="118" mass="12809">MAWYGKLVGEKSLNSPKHPVDIAVDLNAPVLGLYGAKDASIPQDTVETMRQALRAANATAEIVVYPEADHAFNADYRASYHEESAKTAGSGCSPGLLSMAVKKGNRPKHEKRRQMPPF</sequence>
<dbReference type="GO" id="GO:0016787">
    <property type="term" value="F:hydrolase activity"/>
    <property type="evidence" value="ECO:0007669"/>
    <property type="project" value="UniProtKB-KW"/>
</dbReference>